<gene>
    <name evidence="9" type="ORF">LAMO00422_LOCUS5713</name>
</gene>
<dbReference type="GO" id="GO:0003712">
    <property type="term" value="F:transcription coregulator activity"/>
    <property type="evidence" value="ECO:0007669"/>
    <property type="project" value="InterPro"/>
</dbReference>
<feature type="compositionally biased region" description="Basic and acidic residues" evidence="8">
    <location>
        <begin position="126"/>
        <end position="136"/>
    </location>
</feature>
<comment type="similarity">
    <text evidence="2 7">Belongs to the Mediator complex subunit 31 family.</text>
</comment>
<dbReference type="GO" id="GO:0016592">
    <property type="term" value="C:mediator complex"/>
    <property type="evidence" value="ECO:0007669"/>
    <property type="project" value="InterPro"/>
</dbReference>
<evidence type="ECO:0000256" key="4">
    <source>
        <dbReference type="ARBA" id="ARBA00023159"/>
    </source>
</evidence>
<evidence type="ECO:0000256" key="7">
    <source>
        <dbReference type="RuleBase" id="RU364129"/>
    </source>
</evidence>
<keyword evidence="3 7" id="KW-0805">Transcription regulation</keyword>
<name>A0A7S0D3K3_9EUKA</name>
<proteinExistence type="inferred from homology"/>
<dbReference type="GO" id="GO:0006355">
    <property type="term" value="P:regulation of DNA-templated transcription"/>
    <property type="evidence" value="ECO:0007669"/>
    <property type="project" value="InterPro"/>
</dbReference>
<sequence>MEGKGNANREKLLELVRDNNKRFVMELEFLELLSNPFYLKHLAQNRYFEEPKFINYLDYLQYWKKPNYIKHVCYPHALYFLDLLQRRQFREKLIEPTYINLLWEQQYYHWRFHKHHRCMERMREAEDAVGEEKGESPNDQLTQMPKLEPDVST</sequence>
<keyword evidence="6 7" id="KW-0539">Nucleus</keyword>
<dbReference type="InterPro" id="IPR038089">
    <property type="entry name" value="Med31_sf"/>
</dbReference>
<evidence type="ECO:0000256" key="5">
    <source>
        <dbReference type="ARBA" id="ARBA00023163"/>
    </source>
</evidence>
<evidence type="ECO:0000256" key="6">
    <source>
        <dbReference type="ARBA" id="ARBA00023242"/>
    </source>
</evidence>
<evidence type="ECO:0000256" key="8">
    <source>
        <dbReference type="SAM" id="MobiDB-lite"/>
    </source>
</evidence>
<dbReference type="InterPro" id="IPR008831">
    <property type="entry name" value="Mediator_Med31"/>
</dbReference>
<protein>
    <recommendedName>
        <fullName evidence="7">Mediator of RNA polymerase II transcription subunit 31</fullName>
    </recommendedName>
</protein>
<keyword evidence="4 7" id="KW-0010">Activator</keyword>
<comment type="subcellular location">
    <subcellularLocation>
        <location evidence="1 7">Nucleus</location>
    </subcellularLocation>
</comment>
<dbReference type="PANTHER" id="PTHR13186">
    <property type="entry name" value="MEDIATOR OF RNA POLYMERASE II TRANSCRIPTION SUBUNIT 31"/>
    <property type="match status" value="1"/>
</dbReference>
<feature type="region of interest" description="Disordered" evidence="8">
    <location>
        <begin position="126"/>
        <end position="153"/>
    </location>
</feature>
<dbReference type="Pfam" id="PF05669">
    <property type="entry name" value="Med31"/>
    <property type="match status" value="1"/>
</dbReference>
<dbReference type="AlphaFoldDB" id="A0A7S0D3K3"/>
<comment type="subunit">
    <text evidence="7">Component of the Mediator complex.</text>
</comment>
<accession>A0A7S0D3K3</accession>
<comment type="function">
    <text evidence="7">Component of the Mediator complex, a coactivator involved in the regulated transcription of nearly all RNA polymerase II-dependent genes. Mediator functions as a bridge to convey information from gene-specific regulatory proteins to the basal RNA polymerase II transcription machinery. Mediator is recruited to promoters by direct interactions with regulatory proteins and serves as a scaffold for the assembly of a functional preinitiation complex with RNA polymerase II and the general transcription factors.</text>
</comment>
<dbReference type="Gene3D" id="1.10.10.1340">
    <property type="entry name" value="Mediator of RNA polymerase II, submodule Med31 (Soh1)"/>
    <property type="match status" value="1"/>
</dbReference>
<keyword evidence="5 7" id="KW-0804">Transcription</keyword>
<organism evidence="9">
    <name type="scientific">Amorphochlora amoebiformis</name>
    <dbReference type="NCBI Taxonomy" id="1561963"/>
    <lineage>
        <taxon>Eukaryota</taxon>
        <taxon>Sar</taxon>
        <taxon>Rhizaria</taxon>
        <taxon>Cercozoa</taxon>
        <taxon>Chlorarachniophyceae</taxon>
        <taxon>Amorphochlora</taxon>
    </lineage>
</organism>
<evidence type="ECO:0000256" key="3">
    <source>
        <dbReference type="ARBA" id="ARBA00023015"/>
    </source>
</evidence>
<reference evidence="9" key="1">
    <citation type="submission" date="2021-01" db="EMBL/GenBank/DDBJ databases">
        <authorList>
            <person name="Corre E."/>
            <person name="Pelletier E."/>
            <person name="Niang G."/>
            <person name="Scheremetjew M."/>
            <person name="Finn R."/>
            <person name="Kale V."/>
            <person name="Holt S."/>
            <person name="Cochrane G."/>
            <person name="Meng A."/>
            <person name="Brown T."/>
            <person name="Cohen L."/>
        </authorList>
    </citation>
    <scope>NUCLEOTIDE SEQUENCE</scope>
    <source>
        <strain evidence="9">CCMP2058</strain>
    </source>
</reference>
<dbReference type="EMBL" id="HBEM01008146">
    <property type="protein sequence ID" value="CAD8440184.1"/>
    <property type="molecule type" value="Transcribed_RNA"/>
</dbReference>
<evidence type="ECO:0000256" key="2">
    <source>
        <dbReference type="ARBA" id="ARBA00006378"/>
    </source>
</evidence>
<evidence type="ECO:0000256" key="1">
    <source>
        <dbReference type="ARBA" id="ARBA00004123"/>
    </source>
</evidence>
<evidence type="ECO:0000313" key="9">
    <source>
        <dbReference type="EMBL" id="CAD8440184.1"/>
    </source>
</evidence>